<feature type="non-terminal residue" evidence="1">
    <location>
        <position position="1"/>
    </location>
</feature>
<protein>
    <submittedName>
        <fullName evidence="1">Uncharacterized protein</fullName>
    </submittedName>
</protein>
<keyword evidence="2" id="KW-1185">Reference proteome</keyword>
<accession>A0ACC1JU23</accession>
<name>A0ACC1JU23_9FUNG</name>
<sequence>GDRLGMLLALASLAPVFLVVAETTIVFSRREVAGVLLLAGQLLNEALSLALKEAVREERPHRHLGDGYGMPSSHAQFMGFFALYVALYFERQTGAHRVHRRIAQAGAAVLGAAVAVSRVYLGYHTLRQTLAGGAVGLAAAAAWYAFAECVLRPSGFVDAALAARPCRWLLLRDSRNVPDVALAEYTLSMAAKQKVA</sequence>
<dbReference type="Proteomes" id="UP001140234">
    <property type="component" value="Unassembled WGS sequence"/>
</dbReference>
<evidence type="ECO:0000313" key="1">
    <source>
        <dbReference type="EMBL" id="KAJ2767081.1"/>
    </source>
</evidence>
<evidence type="ECO:0000313" key="2">
    <source>
        <dbReference type="Proteomes" id="UP001140234"/>
    </source>
</evidence>
<comment type="caution">
    <text evidence="1">The sequence shown here is derived from an EMBL/GenBank/DDBJ whole genome shotgun (WGS) entry which is preliminary data.</text>
</comment>
<reference evidence="1" key="1">
    <citation type="submission" date="2022-07" db="EMBL/GenBank/DDBJ databases">
        <title>Phylogenomic reconstructions and comparative analyses of Kickxellomycotina fungi.</title>
        <authorList>
            <person name="Reynolds N.K."/>
            <person name="Stajich J.E."/>
            <person name="Barry K."/>
            <person name="Grigoriev I.V."/>
            <person name="Crous P."/>
            <person name="Smith M.E."/>
        </authorList>
    </citation>
    <scope>NUCLEOTIDE SEQUENCE</scope>
    <source>
        <strain evidence="1">CBS 109366</strain>
    </source>
</reference>
<dbReference type="EMBL" id="JANBUJ010001518">
    <property type="protein sequence ID" value="KAJ2767081.1"/>
    <property type="molecule type" value="Genomic_DNA"/>
</dbReference>
<gene>
    <name evidence="1" type="ORF">IWQ57_004101</name>
</gene>
<proteinExistence type="predicted"/>
<organism evidence="1 2">
    <name type="scientific">Coemansia nantahalensis</name>
    <dbReference type="NCBI Taxonomy" id="2789366"/>
    <lineage>
        <taxon>Eukaryota</taxon>
        <taxon>Fungi</taxon>
        <taxon>Fungi incertae sedis</taxon>
        <taxon>Zoopagomycota</taxon>
        <taxon>Kickxellomycotina</taxon>
        <taxon>Kickxellomycetes</taxon>
        <taxon>Kickxellales</taxon>
        <taxon>Kickxellaceae</taxon>
        <taxon>Coemansia</taxon>
    </lineage>
</organism>